<protein>
    <submittedName>
        <fullName evidence="2">Uncharacterized protein</fullName>
    </submittedName>
</protein>
<accession>X1NHL4</accession>
<dbReference type="AlphaFoldDB" id="X1NHL4"/>
<gene>
    <name evidence="2" type="ORF">S06H3_26539</name>
</gene>
<name>X1NHL4_9ZZZZ</name>
<evidence type="ECO:0000256" key="1">
    <source>
        <dbReference type="SAM" id="Phobius"/>
    </source>
</evidence>
<keyword evidence="1" id="KW-0472">Membrane</keyword>
<sequence>MAKSWVKFSPEKYNIKRTGVNILEKKEKEGLIFVIITIFIAGALPIIIKYGTGLINPLFFA</sequence>
<proteinExistence type="predicted"/>
<feature type="non-terminal residue" evidence="2">
    <location>
        <position position="61"/>
    </location>
</feature>
<feature type="transmembrane region" description="Helical" evidence="1">
    <location>
        <begin position="30"/>
        <end position="48"/>
    </location>
</feature>
<organism evidence="2">
    <name type="scientific">marine sediment metagenome</name>
    <dbReference type="NCBI Taxonomy" id="412755"/>
    <lineage>
        <taxon>unclassified sequences</taxon>
        <taxon>metagenomes</taxon>
        <taxon>ecological metagenomes</taxon>
    </lineage>
</organism>
<keyword evidence="1" id="KW-0812">Transmembrane</keyword>
<dbReference type="EMBL" id="BARV01015344">
    <property type="protein sequence ID" value="GAI29701.1"/>
    <property type="molecule type" value="Genomic_DNA"/>
</dbReference>
<comment type="caution">
    <text evidence="2">The sequence shown here is derived from an EMBL/GenBank/DDBJ whole genome shotgun (WGS) entry which is preliminary data.</text>
</comment>
<keyword evidence="1" id="KW-1133">Transmembrane helix</keyword>
<evidence type="ECO:0000313" key="2">
    <source>
        <dbReference type="EMBL" id="GAI29701.1"/>
    </source>
</evidence>
<reference evidence="2" key="1">
    <citation type="journal article" date="2014" name="Front. Microbiol.">
        <title>High frequency of phylogenetically diverse reductive dehalogenase-homologous genes in deep subseafloor sedimentary metagenomes.</title>
        <authorList>
            <person name="Kawai M."/>
            <person name="Futagami T."/>
            <person name="Toyoda A."/>
            <person name="Takaki Y."/>
            <person name="Nishi S."/>
            <person name="Hori S."/>
            <person name="Arai W."/>
            <person name="Tsubouchi T."/>
            <person name="Morono Y."/>
            <person name="Uchiyama I."/>
            <person name="Ito T."/>
            <person name="Fujiyama A."/>
            <person name="Inagaki F."/>
            <person name="Takami H."/>
        </authorList>
    </citation>
    <scope>NUCLEOTIDE SEQUENCE</scope>
    <source>
        <strain evidence="2">Expedition CK06-06</strain>
    </source>
</reference>